<dbReference type="AlphaFoldDB" id="A0A162L312"/>
<dbReference type="EMBL" id="LITT01000011">
    <property type="protein sequence ID" value="OAA90432.1"/>
    <property type="molecule type" value="Genomic_DNA"/>
</dbReference>
<dbReference type="PATRIC" id="fig|1538.10.peg.240"/>
<reference evidence="1 2" key="1">
    <citation type="journal article" date="2015" name="Biotechnol. Bioeng.">
        <title>Genome sequence and phenotypic characterization of Caulobacter segnis.</title>
        <authorList>
            <person name="Patel S."/>
            <person name="Fletcher B."/>
            <person name="Scott D.C."/>
            <person name="Ely B."/>
        </authorList>
    </citation>
    <scope>NUCLEOTIDE SEQUENCE [LARGE SCALE GENOMIC DNA]</scope>
    <source>
        <strain evidence="1 2">ERI-2</strain>
    </source>
</reference>
<evidence type="ECO:0000313" key="2">
    <source>
        <dbReference type="Proteomes" id="UP000077407"/>
    </source>
</evidence>
<comment type="caution">
    <text evidence="1">The sequence shown here is derived from an EMBL/GenBank/DDBJ whole genome shotgun (WGS) entry which is preliminary data.</text>
</comment>
<dbReference type="Proteomes" id="UP000077407">
    <property type="component" value="Unassembled WGS sequence"/>
</dbReference>
<accession>A0A162L312</accession>
<gene>
    <name evidence="1" type="ORF">WY13_01336</name>
</gene>
<dbReference type="RefSeq" id="WP_063554881.1">
    <property type="nucleotide sequence ID" value="NZ_LITT01000011.1"/>
</dbReference>
<organism evidence="1 2">
    <name type="scientific">Clostridium ljungdahlii</name>
    <dbReference type="NCBI Taxonomy" id="1538"/>
    <lineage>
        <taxon>Bacteria</taxon>
        <taxon>Bacillati</taxon>
        <taxon>Bacillota</taxon>
        <taxon>Clostridia</taxon>
        <taxon>Eubacteriales</taxon>
        <taxon>Clostridiaceae</taxon>
        <taxon>Clostridium</taxon>
    </lineage>
</organism>
<evidence type="ECO:0000313" key="1">
    <source>
        <dbReference type="EMBL" id="OAA90432.1"/>
    </source>
</evidence>
<proteinExistence type="predicted"/>
<sequence>MSFSNEKAEYIKLIAKSAKGKDLATFSLDNNNDMLKIIDELDRDIKELYSVNPYIRLYVTMQ</sequence>
<protein>
    <submittedName>
        <fullName evidence="1">Uncharacterized protein</fullName>
    </submittedName>
</protein>
<name>A0A162L312_9CLOT</name>